<dbReference type="STRING" id="69222.BG55_20155"/>
<reference evidence="1 2" key="1">
    <citation type="submission" date="2014-02" db="EMBL/GenBank/DDBJ databases">
        <title>Draft genome of Erwinia mallotivora strain BT-MARDI, a papaya dieback pathogen.</title>
        <authorList>
            <person name="Redzuan R."/>
            <person name="Abu Bakar N."/>
            <person name="Badrun R."/>
            <person name="Mohd Raih M.F."/>
            <person name="Rozano L."/>
            <person name="Mat Amin N."/>
        </authorList>
    </citation>
    <scope>NUCLEOTIDE SEQUENCE [LARGE SCALE GENOMIC DNA]</scope>
    <source>
        <strain evidence="1 2">BT-MARDI</strain>
    </source>
</reference>
<accession>A0A014NJC5</accession>
<comment type="caution">
    <text evidence="1">The sequence shown here is derived from an EMBL/GenBank/DDBJ whole genome shotgun (WGS) entry which is preliminary data.</text>
</comment>
<evidence type="ECO:0000313" key="2">
    <source>
        <dbReference type="Proteomes" id="UP000019918"/>
    </source>
</evidence>
<keyword evidence="2" id="KW-1185">Reference proteome</keyword>
<evidence type="ECO:0000313" key="1">
    <source>
        <dbReference type="EMBL" id="EXU73905.1"/>
    </source>
</evidence>
<organism evidence="1 2">
    <name type="scientific">Erwinia mallotivora</name>
    <dbReference type="NCBI Taxonomy" id="69222"/>
    <lineage>
        <taxon>Bacteria</taxon>
        <taxon>Pseudomonadati</taxon>
        <taxon>Pseudomonadota</taxon>
        <taxon>Gammaproteobacteria</taxon>
        <taxon>Enterobacterales</taxon>
        <taxon>Erwiniaceae</taxon>
        <taxon>Erwinia</taxon>
    </lineage>
</organism>
<name>A0A014NJC5_9GAMM</name>
<sequence>MKSPAISHSADGPAALPLNSFCPGRTLHSITEATTPLSLNCRPCIFYRLEPLIRDFVTFA</sequence>
<protein>
    <submittedName>
        <fullName evidence="1">Uncharacterized protein</fullName>
    </submittedName>
</protein>
<dbReference type="AlphaFoldDB" id="A0A014NJC5"/>
<gene>
    <name evidence="1" type="ORF">BG55_20155</name>
</gene>
<dbReference type="PATRIC" id="fig|69222.5.peg.4114"/>
<proteinExistence type="predicted"/>
<dbReference type="Proteomes" id="UP000019918">
    <property type="component" value="Unassembled WGS sequence"/>
</dbReference>
<dbReference type="EMBL" id="JFHN01000071">
    <property type="protein sequence ID" value="EXU73905.1"/>
    <property type="molecule type" value="Genomic_DNA"/>
</dbReference>